<protein>
    <submittedName>
        <fullName evidence="1">Uncharacterized protein</fullName>
    </submittedName>
</protein>
<dbReference type="PANTHER" id="PTHR14614">
    <property type="entry name" value="HEPATOCELLULAR CARCINOMA-ASSOCIATED ANTIGEN"/>
    <property type="match status" value="1"/>
</dbReference>
<dbReference type="STRING" id="139825.A0A401H1B4"/>
<keyword evidence="2" id="KW-1185">Reference proteome</keyword>
<dbReference type="FunCoup" id="A0A401H1B4">
    <property type="interactions" value="296"/>
</dbReference>
<organism evidence="1 2">
    <name type="scientific">Sparassis crispa</name>
    <dbReference type="NCBI Taxonomy" id="139825"/>
    <lineage>
        <taxon>Eukaryota</taxon>
        <taxon>Fungi</taxon>
        <taxon>Dikarya</taxon>
        <taxon>Basidiomycota</taxon>
        <taxon>Agaricomycotina</taxon>
        <taxon>Agaricomycetes</taxon>
        <taxon>Polyporales</taxon>
        <taxon>Sparassidaceae</taxon>
        <taxon>Sparassis</taxon>
    </lineage>
</organism>
<dbReference type="InterPro" id="IPR019410">
    <property type="entry name" value="Methyltransf_16"/>
</dbReference>
<evidence type="ECO:0000313" key="2">
    <source>
        <dbReference type="Proteomes" id="UP000287166"/>
    </source>
</evidence>
<dbReference type="Gene3D" id="3.40.50.150">
    <property type="entry name" value="Vaccinia Virus protein VP39"/>
    <property type="match status" value="1"/>
</dbReference>
<dbReference type="EMBL" id="BFAD01000012">
    <property type="protein sequence ID" value="GBE88170.1"/>
    <property type="molecule type" value="Genomic_DNA"/>
</dbReference>
<dbReference type="PANTHER" id="PTHR14614:SF162">
    <property type="entry name" value="EXPRESSED PROTEIN"/>
    <property type="match status" value="1"/>
</dbReference>
<dbReference type="InterPro" id="IPR029063">
    <property type="entry name" value="SAM-dependent_MTases_sf"/>
</dbReference>
<gene>
    <name evidence="1" type="ORF">SCP_1204000</name>
</gene>
<dbReference type="Proteomes" id="UP000287166">
    <property type="component" value="Unassembled WGS sequence"/>
</dbReference>
<sequence>MFFYLSFLRPPPLQTSPSGSISITPQIANDLRTELFAGEQDIYYAWSADTPPNGRASTFPCISKPQKLTTWRKSSAYKELAVPLPPGIREGQSFRLVLTAHSSGNPHVVNLAGATLGERPFPVLSMPILFSSRLSAKAGSSTMGKQEQVERVYRIAAGSGDQLFLHVKEQTSFDLDKKVWDSGIGLSSWIASLAQARPSDSAPLVDNLLDILMSREPRNIVELGAGTGIVSLTVGALRAAIPSSSNGGCILTTDLPSAMPLLVHNIAENEALFRSTSTRPRALVLDWDDEQLPNEVSAVVSDLDLILMADVTYNTSSFPSLVRTLSALTGAHREQAGDETGIATRLKSPSILLGYKERDSSERILWNMVREIGIVFEQVGERVGSGGEAVEFWIGHVSR</sequence>
<dbReference type="SUPFAM" id="SSF53335">
    <property type="entry name" value="S-adenosyl-L-methionine-dependent methyltransferases"/>
    <property type="match status" value="1"/>
</dbReference>
<dbReference type="GeneID" id="38785087"/>
<reference evidence="1 2" key="1">
    <citation type="journal article" date="2018" name="Sci. Rep.">
        <title>Genome sequence of the cauliflower mushroom Sparassis crispa (Hanabiratake) and its association with beneficial usage.</title>
        <authorList>
            <person name="Kiyama R."/>
            <person name="Furutani Y."/>
            <person name="Kawaguchi K."/>
            <person name="Nakanishi T."/>
        </authorList>
    </citation>
    <scope>NUCLEOTIDE SEQUENCE [LARGE SCALE GENOMIC DNA]</scope>
</reference>
<dbReference type="AlphaFoldDB" id="A0A401H1B4"/>
<dbReference type="GO" id="GO:0008757">
    <property type="term" value="F:S-adenosylmethionine-dependent methyltransferase activity"/>
    <property type="evidence" value="ECO:0007669"/>
    <property type="project" value="UniProtKB-ARBA"/>
</dbReference>
<dbReference type="GO" id="GO:0005737">
    <property type="term" value="C:cytoplasm"/>
    <property type="evidence" value="ECO:0007669"/>
    <property type="project" value="TreeGrafter"/>
</dbReference>
<name>A0A401H1B4_9APHY</name>
<dbReference type="GO" id="GO:0005634">
    <property type="term" value="C:nucleus"/>
    <property type="evidence" value="ECO:0007669"/>
    <property type="project" value="TreeGrafter"/>
</dbReference>
<dbReference type="RefSeq" id="XP_027619083.1">
    <property type="nucleotide sequence ID" value="XM_027763282.1"/>
</dbReference>
<dbReference type="InParanoid" id="A0A401H1B4"/>
<comment type="caution">
    <text evidence="1">The sequence shown here is derived from an EMBL/GenBank/DDBJ whole genome shotgun (WGS) entry which is preliminary data.</text>
</comment>
<proteinExistence type="predicted"/>
<dbReference type="OrthoDB" id="413520at2759"/>
<accession>A0A401H1B4</accession>
<evidence type="ECO:0000313" key="1">
    <source>
        <dbReference type="EMBL" id="GBE88170.1"/>
    </source>
</evidence>
<dbReference type="Pfam" id="PF10294">
    <property type="entry name" value="Methyltransf_16"/>
    <property type="match status" value="1"/>
</dbReference>